<reference evidence="9 10" key="2">
    <citation type="journal article" date="2018" name="Plant J.">
        <title>The Physcomitrella patens chromosome-scale assembly reveals moss genome structure and evolution.</title>
        <authorList>
            <person name="Lang D."/>
            <person name="Ullrich K.K."/>
            <person name="Murat F."/>
            <person name="Fuchs J."/>
            <person name="Jenkins J."/>
            <person name="Haas F.B."/>
            <person name="Piednoel M."/>
            <person name="Gundlach H."/>
            <person name="Van Bel M."/>
            <person name="Meyberg R."/>
            <person name="Vives C."/>
            <person name="Morata J."/>
            <person name="Symeonidi A."/>
            <person name="Hiss M."/>
            <person name="Muchero W."/>
            <person name="Kamisugi Y."/>
            <person name="Saleh O."/>
            <person name="Blanc G."/>
            <person name="Decker E.L."/>
            <person name="van Gessel N."/>
            <person name="Grimwood J."/>
            <person name="Hayes R.D."/>
            <person name="Graham S.W."/>
            <person name="Gunter L.E."/>
            <person name="McDaniel S.F."/>
            <person name="Hoernstein S.N.W."/>
            <person name="Larsson A."/>
            <person name="Li F.W."/>
            <person name="Perroud P.F."/>
            <person name="Phillips J."/>
            <person name="Ranjan P."/>
            <person name="Rokshar D.S."/>
            <person name="Rothfels C.J."/>
            <person name="Schneider L."/>
            <person name="Shu S."/>
            <person name="Stevenson D.W."/>
            <person name="Thummler F."/>
            <person name="Tillich M."/>
            <person name="Villarreal Aguilar J.C."/>
            <person name="Widiez T."/>
            <person name="Wong G.K."/>
            <person name="Wymore A."/>
            <person name="Zhang Y."/>
            <person name="Zimmer A.D."/>
            <person name="Quatrano R.S."/>
            <person name="Mayer K.F.X."/>
            <person name="Goodstein D."/>
            <person name="Casacuberta J.M."/>
            <person name="Vandepoele K."/>
            <person name="Reski R."/>
            <person name="Cuming A.C."/>
            <person name="Tuskan G.A."/>
            <person name="Maumus F."/>
            <person name="Salse J."/>
            <person name="Schmutz J."/>
            <person name="Rensing S.A."/>
        </authorList>
    </citation>
    <scope>NUCLEOTIDE SEQUENCE [LARGE SCALE GENOMIC DNA]</scope>
    <source>
        <strain evidence="9 10">cv. Gransden 2004</strain>
    </source>
</reference>
<proteinExistence type="inferred from homology"/>
<keyword evidence="2 6" id="KW-0547">Nucleotide-binding</keyword>
<dbReference type="GO" id="GO:0033044">
    <property type="term" value="P:regulation of chromosome organization"/>
    <property type="evidence" value="ECO:0007669"/>
    <property type="project" value="UniProtKB-ARBA"/>
</dbReference>
<feature type="coiled-coil region" evidence="7">
    <location>
        <begin position="342"/>
        <end position="427"/>
    </location>
</feature>
<dbReference type="PANTHER" id="PTHR47968">
    <property type="entry name" value="CENTROMERE PROTEIN E"/>
    <property type="match status" value="1"/>
</dbReference>
<dbReference type="GO" id="GO:1901987">
    <property type="term" value="P:regulation of cell cycle phase transition"/>
    <property type="evidence" value="ECO:0007669"/>
    <property type="project" value="UniProtKB-ARBA"/>
</dbReference>
<feature type="domain" description="Kinesin motor" evidence="8">
    <location>
        <begin position="3"/>
        <end position="336"/>
    </location>
</feature>
<evidence type="ECO:0000313" key="10">
    <source>
        <dbReference type="Proteomes" id="UP000006727"/>
    </source>
</evidence>
<organism evidence="9 10">
    <name type="scientific">Physcomitrium patens</name>
    <name type="common">Spreading-leaved earth moss</name>
    <name type="synonym">Physcomitrella patens</name>
    <dbReference type="NCBI Taxonomy" id="3218"/>
    <lineage>
        <taxon>Eukaryota</taxon>
        <taxon>Viridiplantae</taxon>
        <taxon>Streptophyta</taxon>
        <taxon>Embryophyta</taxon>
        <taxon>Bryophyta</taxon>
        <taxon>Bryophytina</taxon>
        <taxon>Bryopsida</taxon>
        <taxon>Funariidae</taxon>
        <taxon>Funariales</taxon>
        <taxon>Funariaceae</taxon>
        <taxon>Physcomitrium</taxon>
    </lineage>
</organism>
<evidence type="ECO:0000256" key="3">
    <source>
        <dbReference type="ARBA" id="ARBA00022840"/>
    </source>
</evidence>
<dbReference type="GO" id="GO:0140694">
    <property type="term" value="P:membraneless organelle assembly"/>
    <property type="evidence" value="ECO:0007669"/>
    <property type="project" value="UniProtKB-ARBA"/>
</dbReference>
<dbReference type="Pfam" id="PF00225">
    <property type="entry name" value="Kinesin"/>
    <property type="match status" value="1"/>
</dbReference>
<accession>A0A7I4DA38</accession>
<dbReference type="GO" id="GO:0000226">
    <property type="term" value="P:microtubule cytoskeleton organization"/>
    <property type="evidence" value="ECO:0007669"/>
    <property type="project" value="UniProtKB-ARBA"/>
</dbReference>
<dbReference type="InterPro" id="IPR001752">
    <property type="entry name" value="Kinesin_motor_dom"/>
</dbReference>
<dbReference type="InterPro" id="IPR027417">
    <property type="entry name" value="P-loop_NTPase"/>
</dbReference>
<keyword evidence="5 6" id="KW-0505">Motor protein</keyword>
<dbReference type="GO" id="GO:0000278">
    <property type="term" value="P:mitotic cell cycle"/>
    <property type="evidence" value="ECO:0007669"/>
    <property type="project" value="UniProtKB-ARBA"/>
</dbReference>
<dbReference type="SUPFAM" id="SSF52540">
    <property type="entry name" value="P-loop containing nucleoside triphosphate hydrolases"/>
    <property type="match status" value="1"/>
</dbReference>
<dbReference type="PRINTS" id="PR00380">
    <property type="entry name" value="KINESINHEAVY"/>
</dbReference>
<evidence type="ECO:0000256" key="4">
    <source>
        <dbReference type="ARBA" id="ARBA00023054"/>
    </source>
</evidence>
<dbReference type="GO" id="GO:0043515">
    <property type="term" value="F:kinetochore binding"/>
    <property type="evidence" value="ECO:0007669"/>
    <property type="project" value="UniProtKB-ARBA"/>
</dbReference>
<dbReference type="PROSITE" id="PS50067">
    <property type="entry name" value="KINESIN_MOTOR_2"/>
    <property type="match status" value="1"/>
</dbReference>
<dbReference type="GO" id="GO:0005524">
    <property type="term" value="F:ATP binding"/>
    <property type="evidence" value="ECO:0007669"/>
    <property type="project" value="UniProtKB-UniRule"/>
</dbReference>
<evidence type="ECO:0000259" key="8">
    <source>
        <dbReference type="PROSITE" id="PS50067"/>
    </source>
</evidence>
<comment type="similarity">
    <text evidence="1">Belongs to the TRAFAC class myosin-kinesin ATPase superfamily. Kinesin family. KIN-7 subfamily.</text>
</comment>
<keyword evidence="10" id="KW-1185">Reference proteome</keyword>
<sequence>MEKICVAIRVKPTSTQEANNGTRWKVAANTISLHSALGTPIKGQTYSFDTIFGVSTTNAEIYEEHAKDLVLSAVSGFNGTVFAYGQTSSGKTYTMQGSATDQGVTRLAIQDVFTSIDKIVDREFLVRVSYMEIYNEEINDLLAPDNRKLQIHESIERGIFVAGLREEIADSVEQVIAVLERGEAQRHLAETDMNVNSSRSHTIFRMVIESRDKSHDSTQDSDPSAQDAVRVSALNLVDLAGSERISKTGAEGVRLREGAHINKSLTTLGMVINKLSEGGGKQGAHVPYRDSKLTRILQSALGGNARTSIICTINPDEIHIDETRGTLQFASRAKRVTNCAQVNEILTDAALLKRQKEEIKELKRRLEGSSHSEDLKKEILQLRNDLLKYELGREKLELELQQEIKAQVERERRIKEQEQRIENLSTMVISGAIEDRELPTKSHRRETWCPQSSISNTLEQGLRRINGRNSQLTASSLVDAKSRPLATRRDRTFGLPPAFESLLSDECDSFWSGSSGVNSLPHFSDFENIADEDMCASFNRGALESVTDEDTWGNMKDCHVSSDSRLSHGSSDTENAQGFRQIQFPLLAESSRKNTLFKQLNAMNLQYQELQSSIEFKIQEKIKEAVAAANSALLEEKSRFQLQEITKLHGVVKDLEIELEKCNEENKRLKSETALLQEQVLHAREALEQEAQERVSMDEQNEFFKQRLRSLEMRIQGDINQQCNEVSCSGVDFEPDVLEVNESNEICSECQSFADNSIQRPLMLSGALIGGCVSRRFPNENHDRQMSEILMHKIHKRRLFDDDDSSVFQIAEDRDQDWTGSRIRPTPGNAAYSDDILAALSRLCCRFKQLSGSGVKKIESFTKDFGAPQERKNLKASLHLAYQLGRSLLQELQRIINHDIQCLETHVASKGTIGKSLEALQMLLLECADVGLCLMHNLSSKEPSFTSQVIQVANDGASYRGDDFICKNDIGPHSNQNPEDKPHPSYMKGQRCVNHECLKVVKAEKLRLVRALENSLGVIALHDGVVATTCAEIKQYLKGFETKSDKLYQRSTNILDETQLVSDGSVFSVHNPHDSSNGDSMKGWCEDQKAARNSVMPANAWVQSLDVVSVLSSQDAGEDICNIDLHQDCDEESGLVSKCISCVSSDVQMADGLHTIEMSQEYMMTAQGDEIISDLKSKQNMSEAEKLFTKELLNKVKALEARLTVAEMEIVEYKVEIEHLRVNNLRTSMEVSQNGDDWELQQLRAECEMHKEEIRQLMEQVMTPDAELERESLFRETMERNTFLEKCLNKAESRLIRAKGWRKELLRVREAEAHREKAFHDIQARNAALEIEGVLLRQALSKAQQSVVSKNADLIETLDEVTTVEISKEAEPVKFQLLSSGGAEMPSTFPTPFKDPIDRPLRKALGEIKNLLQPCILKDLGGYICKFPDVGKLLKSDISEKENQPCLQGSITAAH</sequence>
<dbReference type="SMART" id="SM00129">
    <property type="entry name" value="KISc"/>
    <property type="match status" value="1"/>
</dbReference>
<evidence type="ECO:0000256" key="6">
    <source>
        <dbReference type="PROSITE-ProRule" id="PRU00283"/>
    </source>
</evidence>
<dbReference type="InterPro" id="IPR036961">
    <property type="entry name" value="Kinesin_motor_dom_sf"/>
</dbReference>
<dbReference type="EMBL" id="ABEU02000003">
    <property type="status" value="NOT_ANNOTATED_CDS"/>
    <property type="molecule type" value="Genomic_DNA"/>
</dbReference>
<evidence type="ECO:0000256" key="1">
    <source>
        <dbReference type="ARBA" id="ARBA00007310"/>
    </source>
</evidence>
<reference evidence="9" key="3">
    <citation type="submission" date="2020-12" db="UniProtKB">
        <authorList>
            <consortium name="EnsemblPlants"/>
        </authorList>
    </citation>
    <scope>IDENTIFICATION</scope>
</reference>
<evidence type="ECO:0000256" key="7">
    <source>
        <dbReference type="SAM" id="Coils"/>
    </source>
</evidence>
<dbReference type="GO" id="GO:0042327">
    <property type="term" value="P:positive regulation of phosphorylation"/>
    <property type="evidence" value="ECO:0007669"/>
    <property type="project" value="UniProtKB-ARBA"/>
</dbReference>
<dbReference type="GO" id="GO:0003777">
    <property type="term" value="F:microtubule motor activity"/>
    <property type="evidence" value="ECO:0007669"/>
    <property type="project" value="InterPro"/>
</dbReference>
<dbReference type="InterPro" id="IPR027640">
    <property type="entry name" value="Kinesin-like_fam"/>
</dbReference>
<reference evidence="9 10" key="1">
    <citation type="journal article" date="2008" name="Science">
        <title>The Physcomitrella genome reveals evolutionary insights into the conquest of land by plants.</title>
        <authorList>
            <person name="Rensing S."/>
            <person name="Lang D."/>
            <person name="Zimmer A."/>
            <person name="Terry A."/>
            <person name="Salamov A."/>
            <person name="Shapiro H."/>
            <person name="Nishiyama T."/>
            <person name="Perroud P.-F."/>
            <person name="Lindquist E."/>
            <person name="Kamisugi Y."/>
            <person name="Tanahashi T."/>
            <person name="Sakakibara K."/>
            <person name="Fujita T."/>
            <person name="Oishi K."/>
            <person name="Shin-I T."/>
            <person name="Kuroki Y."/>
            <person name="Toyoda A."/>
            <person name="Suzuki Y."/>
            <person name="Hashimoto A."/>
            <person name="Yamaguchi K."/>
            <person name="Sugano A."/>
            <person name="Kohara Y."/>
            <person name="Fujiyama A."/>
            <person name="Anterola A."/>
            <person name="Aoki S."/>
            <person name="Ashton N."/>
            <person name="Barbazuk W.B."/>
            <person name="Barker E."/>
            <person name="Bennetzen J."/>
            <person name="Bezanilla M."/>
            <person name="Blankenship R."/>
            <person name="Cho S.H."/>
            <person name="Dutcher S."/>
            <person name="Estelle M."/>
            <person name="Fawcett J.A."/>
            <person name="Gundlach H."/>
            <person name="Hanada K."/>
            <person name="Heyl A."/>
            <person name="Hicks K.A."/>
            <person name="Hugh J."/>
            <person name="Lohr M."/>
            <person name="Mayer K."/>
            <person name="Melkozernov A."/>
            <person name="Murata T."/>
            <person name="Nelson D."/>
            <person name="Pils B."/>
            <person name="Prigge M."/>
            <person name="Reiss B."/>
            <person name="Renner T."/>
            <person name="Rombauts S."/>
            <person name="Rushton P."/>
            <person name="Sanderfoot A."/>
            <person name="Schween G."/>
            <person name="Shiu S.-H."/>
            <person name="Stueber K."/>
            <person name="Theodoulou F.L."/>
            <person name="Tu H."/>
            <person name="Van de Peer Y."/>
            <person name="Verrier P.J."/>
            <person name="Waters E."/>
            <person name="Wood A."/>
            <person name="Yang L."/>
            <person name="Cove D."/>
            <person name="Cuming A."/>
            <person name="Hasebe M."/>
            <person name="Lucas S."/>
            <person name="Mishler D.B."/>
            <person name="Reski R."/>
            <person name="Grigoriev I."/>
            <person name="Quatrano R.S."/>
            <person name="Boore J.L."/>
        </authorList>
    </citation>
    <scope>NUCLEOTIDE SEQUENCE [LARGE SCALE GENOMIC DNA]</scope>
    <source>
        <strain evidence="9 10">cv. Gransden 2004</strain>
    </source>
</reference>
<evidence type="ECO:0000256" key="2">
    <source>
        <dbReference type="ARBA" id="ARBA00022741"/>
    </source>
</evidence>
<dbReference type="Proteomes" id="UP000006727">
    <property type="component" value="Chromosome 3"/>
</dbReference>
<dbReference type="GO" id="GO:0000779">
    <property type="term" value="C:condensed chromosome, centromeric region"/>
    <property type="evidence" value="ECO:0007669"/>
    <property type="project" value="UniProtKB-ARBA"/>
</dbReference>
<evidence type="ECO:0000313" key="9">
    <source>
        <dbReference type="EnsemblPlants" id="Pp3c3_10820V3.3"/>
    </source>
</evidence>
<dbReference type="PANTHER" id="PTHR47968:SF75">
    <property type="entry name" value="CENTROMERE-ASSOCIATED PROTEIN E"/>
    <property type="match status" value="1"/>
</dbReference>
<dbReference type="GO" id="GO:0008017">
    <property type="term" value="F:microtubule binding"/>
    <property type="evidence" value="ECO:0007669"/>
    <property type="project" value="InterPro"/>
</dbReference>
<keyword evidence="4 7" id="KW-0175">Coiled coil</keyword>
<dbReference type="EnsemblPlants" id="Pp3c3_10820V3.3">
    <property type="protein sequence ID" value="Pp3c3_10820V3.3"/>
    <property type="gene ID" value="Pp3c3_10820"/>
</dbReference>
<gene>
    <name evidence="9" type="primary">LOC112280316</name>
</gene>
<dbReference type="GO" id="GO:0008608">
    <property type="term" value="P:attachment of spindle microtubules to kinetochore"/>
    <property type="evidence" value="ECO:0007669"/>
    <property type="project" value="UniProtKB-ARBA"/>
</dbReference>
<feature type="coiled-coil region" evidence="7">
    <location>
        <begin position="1189"/>
        <end position="1260"/>
    </location>
</feature>
<dbReference type="Gene3D" id="3.40.850.10">
    <property type="entry name" value="Kinesin motor domain"/>
    <property type="match status" value="1"/>
</dbReference>
<keyword evidence="3 6" id="KW-0067">ATP-binding</keyword>
<dbReference type="GO" id="GO:0007018">
    <property type="term" value="P:microtubule-based movement"/>
    <property type="evidence" value="ECO:0007669"/>
    <property type="project" value="InterPro"/>
</dbReference>
<dbReference type="CDD" id="cd01374">
    <property type="entry name" value="KISc_CENP_E"/>
    <property type="match status" value="1"/>
</dbReference>
<evidence type="ECO:0000256" key="5">
    <source>
        <dbReference type="ARBA" id="ARBA00023175"/>
    </source>
</evidence>
<feature type="binding site" evidence="6">
    <location>
        <begin position="85"/>
        <end position="92"/>
    </location>
    <ligand>
        <name>ATP</name>
        <dbReference type="ChEBI" id="CHEBI:30616"/>
    </ligand>
</feature>
<protein>
    <recommendedName>
        <fullName evidence="8">Kinesin motor domain-containing protein</fullName>
    </recommendedName>
</protein>
<name>A0A7I4DA38_PHYPA</name>
<dbReference type="Gramene" id="Pp3c3_10820V3.3">
    <property type="protein sequence ID" value="Pp3c3_10820V3.3"/>
    <property type="gene ID" value="Pp3c3_10820"/>
</dbReference>
<dbReference type="FunFam" id="3.40.850.10:FF:000026">
    <property type="entry name" value="Centromere-associated protein E"/>
    <property type="match status" value="1"/>
</dbReference>
<feature type="coiled-coil region" evidence="7">
    <location>
        <begin position="645"/>
        <end position="679"/>
    </location>
</feature>